<proteinExistence type="predicted"/>
<protein>
    <submittedName>
        <fullName evidence="1">Phage tail tape-measure protein</fullName>
    </submittedName>
</protein>
<organism evidence="1 2">
    <name type="scientific">Paenibacillus forsythiae</name>
    <dbReference type="NCBI Taxonomy" id="365616"/>
    <lineage>
        <taxon>Bacteria</taxon>
        <taxon>Bacillati</taxon>
        <taxon>Bacillota</taxon>
        <taxon>Bacilli</taxon>
        <taxon>Bacillales</taxon>
        <taxon>Paenibacillaceae</taxon>
        <taxon>Paenibacillus</taxon>
    </lineage>
</organism>
<comment type="caution">
    <text evidence="1">The sequence shown here is derived from an EMBL/GenBank/DDBJ whole genome shotgun (WGS) entry which is preliminary data.</text>
</comment>
<evidence type="ECO:0000313" key="1">
    <source>
        <dbReference type="EMBL" id="MDT3424982.1"/>
    </source>
</evidence>
<dbReference type="PANTHER" id="PTHR21525:SF9">
    <property type="entry name" value="CHANNEL_COLICIN DOMAIN-CONTAINING PROTEIN"/>
    <property type="match status" value="1"/>
</dbReference>
<reference evidence="1 2" key="1">
    <citation type="submission" date="2023-07" db="EMBL/GenBank/DDBJ databases">
        <title>Genomic Encyclopedia of Type Strains, Phase IV (KMG-IV): sequencing the most valuable type-strain genomes for metagenomic binning, comparative biology and taxonomic classification.</title>
        <authorList>
            <person name="Goeker M."/>
        </authorList>
    </citation>
    <scope>NUCLEOTIDE SEQUENCE [LARGE SCALE GENOMIC DNA]</scope>
    <source>
        <strain evidence="1 2">T98</strain>
    </source>
</reference>
<dbReference type="Proteomes" id="UP001248709">
    <property type="component" value="Unassembled WGS sequence"/>
</dbReference>
<gene>
    <name evidence="1" type="ORF">J2Z22_000495</name>
</gene>
<dbReference type="EMBL" id="JAUSUY010000002">
    <property type="protein sequence ID" value="MDT3424982.1"/>
    <property type="molecule type" value="Genomic_DNA"/>
</dbReference>
<accession>A0ABU3H4L1</accession>
<name>A0ABU3H4L1_9BACL</name>
<sequence>MLQGGSLWAGLLAGGMSQLQDTKSLQQGRIGKKEYTVQTVENVTGAVGVMAGVEYGAVLGSTVLPGVGTVVGALLGGVLGDRMGRIVGGQAGNILSKNPLVNKVVQPVEEAIQ</sequence>
<dbReference type="PANTHER" id="PTHR21525">
    <property type="entry name" value="MOTILE SPERM PROTEIN"/>
    <property type="match status" value="1"/>
</dbReference>
<keyword evidence="2" id="KW-1185">Reference proteome</keyword>
<evidence type="ECO:0000313" key="2">
    <source>
        <dbReference type="Proteomes" id="UP001248709"/>
    </source>
</evidence>
<dbReference type="RefSeq" id="WP_025698371.1">
    <property type="nucleotide sequence ID" value="NZ_JAUSUY010000002.1"/>
</dbReference>